<keyword evidence="3" id="KW-1185">Reference proteome</keyword>
<organism evidence="2 3">
    <name type="scientific">Microscilla marina ATCC 23134</name>
    <dbReference type="NCBI Taxonomy" id="313606"/>
    <lineage>
        <taxon>Bacteria</taxon>
        <taxon>Pseudomonadati</taxon>
        <taxon>Bacteroidota</taxon>
        <taxon>Cytophagia</taxon>
        <taxon>Cytophagales</taxon>
        <taxon>Microscillaceae</taxon>
        <taxon>Microscilla</taxon>
    </lineage>
</organism>
<gene>
    <name evidence="2" type="ORF">M23134_03214</name>
</gene>
<protein>
    <submittedName>
        <fullName evidence="2">Uncharacterized protein</fullName>
    </submittedName>
</protein>
<feature type="transmembrane region" description="Helical" evidence="1">
    <location>
        <begin position="58"/>
        <end position="81"/>
    </location>
</feature>
<accession>A1ZGF9</accession>
<reference evidence="2 3" key="1">
    <citation type="submission" date="2007-01" db="EMBL/GenBank/DDBJ databases">
        <authorList>
            <person name="Haygood M."/>
            <person name="Podell S."/>
            <person name="Anderson C."/>
            <person name="Hopkinson B."/>
            <person name="Roe K."/>
            <person name="Barbeau K."/>
            <person name="Gaasterland T."/>
            <person name="Ferriera S."/>
            <person name="Johnson J."/>
            <person name="Kravitz S."/>
            <person name="Beeson K."/>
            <person name="Sutton G."/>
            <person name="Rogers Y.-H."/>
            <person name="Friedman R."/>
            <person name="Frazier M."/>
            <person name="Venter J.C."/>
        </authorList>
    </citation>
    <scope>NUCLEOTIDE SEQUENCE [LARGE SCALE GENOMIC DNA]</scope>
    <source>
        <strain evidence="2 3">ATCC 23134</strain>
    </source>
</reference>
<keyword evidence="1" id="KW-1133">Transmembrane helix</keyword>
<proteinExistence type="predicted"/>
<evidence type="ECO:0000313" key="3">
    <source>
        <dbReference type="Proteomes" id="UP000004095"/>
    </source>
</evidence>
<name>A1ZGF9_MICM2</name>
<feature type="transmembrane region" description="Helical" evidence="1">
    <location>
        <begin position="87"/>
        <end position="105"/>
    </location>
</feature>
<feature type="transmembrane region" description="Helical" evidence="1">
    <location>
        <begin position="126"/>
        <end position="146"/>
    </location>
</feature>
<evidence type="ECO:0000313" key="2">
    <source>
        <dbReference type="EMBL" id="EAY30576.1"/>
    </source>
</evidence>
<dbReference type="Proteomes" id="UP000004095">
    <property type="component" value="Unassembled WGS sequence"/>
</dbReference>
<sequence>MLSRLLFFHNNKLFINDFFVKRNLFDSKNRYIYQNIHKPKPNIMSSESHKNARKMMSFNTLAFIVSSVFFVYFVGMLFYSLLTAGTILTGPGIFSSVALVGYVLISLRHVRRSWKSFSDLNYKTSITSGIIAWVYPLGMILLAWLLR</sequence>
<dbReference type="EMBL" id="AAWS01000006">
    <property type="protein sequence ID" value="EAY30576.1"/>
    <property type="molecule type" value="Genomic_DNA"/>
</dbReference>
<dbReference type="AlphaFoldDB" id="A1ZGF9"/>
<keyword evidence="1" id="KW-0812">Transmembrane</keyword>
<comment type="caution">
    <text evidence="2">The sequence shown here is derived from an EMBL/GenBank/DDBJ whole genome shotgun (WGS) entry which is preliminary data.</text>
</comment>
<keyword evidence="1" id="KW-0472">Membrane</keyword>
<evidence type="ECO:0000256" key="1">
    <source>
        <dbReference type="SAM" id="Phobius"/>
    </source>
</evidence>